<dbReference type="CDD" id="cd01335">
    <property type="entry name" value="Radical_SAM"/>
    <property type="match status" value="1"/>
</dbReference>
<dbReference type="GO" id="GO:0051536">
    <property type="term" value="F:iron-sulfur cluster binding"/>
    <property type="evidence" value="ECO:0007669"/>
    <property type="project" value="UniProtKB-KW"/>
</dbReference>
<keyword evidence="5" id="KW-0411">Iron-sulfur</keyword>
<reference evidence="7" key="2">
    <citation type="journal article" date="2021" name="PeerJ">
        <title>Extensive microbial diversity within the chicken gut microbiome revealed by metagenomics and culture.</title>
        <authorList>
            <person name="Gilroy R."/>
            <person name="Ravi A."/>
            <person name="Getino M."/>
            <person name="Pursley I."/>
            <person name="Horton D.L."/>
            <person name="Alikhan N.F."/>
            <person name="Baker D."/>
            <person name="Gharbi K."/>
            <person name="Hall N."/>
            <person name="Watson M."/>
            <person name="Adriaenssens E.M."/>
            <person name="Foster-Nyarko E."/>
            <person name="Jarju S."/>
            <person name="Secka A."/>
            <person name="Antonio M."/>
            <person name="Oren A."/>
            <person name="Chaudhuri R.R."/>
            <person name="La Ragione R."/>
            <person name="Hildebrand F."/>
            <person name="Pallen M.J."/>
        </authorList>
    </citation>
    <scope>NUCLEOTIDE SEQUENCE</scope>
    <source>
        <strain evidence="7">D3-1215</strain>
    </source>
</reference>
<keyword evidence="2" id="KW-0949">S-adenosyl-L-methionine</keyword>
<dbReference type="InterPro" id="IPR050377">
    <property type="entry name" value="Radical_SAM_PqqE_MftC-like"/>
</dbReference>
<dbReference type="EMBL" id="JADIMR010000094">
    <property type="protein sequence ID" value="MBO8447369.1"/>
    <property type="molecule type" value="Genomic_DNA"/>
</dbReference>
<dbReference type="Gene3D" id="3.20.20.70">
    <property type="entry name" value="Aldolase class I"/>
    <property type="match status" value="1"/>
</dbReference>
<dbReference type="PANTHER" id="PTHR11228:SF7">
    <property type="entry name" value="PQQA PEPTIDE CYCLASE"/>
    <property type="match status" value="1"/>
</dbReference>
<dbReference type="SFLD" id="SFLDG01067">
    <property type="entry name" value="SPASM/twitch_domain_containing"/>
    <property type="match status" value="1"/>
</dbReference>
<evidence type="ECO:0000256" key="1">
    <source>
        <dbReference type="ARBA" id="ARBA00001966"/>
    </source>
</evidence>
<accession>A0A9D9ELI5</accession>
<dbReference type="PANTHER" id="PTHR11228">
    <property type="entry name" value="RADICAL SAM DOMAIN PROTEIN"/>
    <property type="match status" value="1"/>
</dbReference>
<evidence type="ECO:0000313" key="8">
    <source>
        <dbReference type="Proteomes" id="UP000823637"/>
    </source>
</evidence>
<keyword evidence="4" id="KW-0408">Iron</keyword>
<name>A0A9D9ELI5_9BACT</name>
<dbReference type="GO" id="GO:0003824">
    <property type="term" value="F:catalytic activity"/>
    <property type="evidence" value="ECO:0007669"/>
    <property type="project" value="InterPro"/>
</dbReference>
<dbReference type="PROSITE" id="PS51918">
    <property type="entry name" value="RADICAL_SAM"/>
    <property type="match status" value="1"/>
</dbReference>
<sequence length="301" mass="33967">MGNKIKELSYTAWWFFRARFLRSKRPLQTVLFITDRCNLQCKHCSVYNNKNPRSMTIDEVRRQLEYAYGLGSRFVDFEGGEPTLWRDGDKTVNDLIDMAKQIGFYSCTITTNAQMPFKDSRADSIWVSMDGVGEYHDMVRGAGAFNRLQKNVADSGHKALSVNMVINNLNYKSVGKAIEFAANNPAIKSISLNFHTPFPGTESLYLDEETRAAVVDEIIAYKKNGFPIMNSVSGLKLMKHNNFPKECWVTNFILADGTRLAECAGKTAGVCDKCGFCMAGEMRSVFTFRPDTILAGMRVRF</sequence>
<dbReference type="InterPro" id="IPR013785">
    <property type="entry name" value="Aldolase_TIM"/>
</dbReference>
<evidence type="ECO:0000259" key="6">
    <source>
        <dbReference type="PROSITE" id="PS51918"/>
    </source>
</evidence>
<feature type="domain" description="Radical SAM core" evidence="6">
    <location>
        <begin position="22"/>
        <end position="227"/>
    </location>
</feature>
<reference evidence="7" key="1">
    <citation type="submission" date="2020-10" db="EMBL/GenBank/DDBJ databases">
        <authorList>
            <person name="Gilroy R."/>
        </authorList>
    </citation>
    <scope>NUCLEOTIDE SEQUENCE</scope>
    <source>
        <strain evidence="7">D3-1215</strain>
    </source>
</reference>
<evidence type="ECO:0000256" key="5">
    <source>
        <dbReference type="ARBA" id="ARBA00023014"/>
    </source>
</evidence>
<dbReference type="Proteomes" id="UP000823637">
    <property type="component" value="Unassembled WGS sequence"/>
</dbReference>
<dbReference type="Pfam" id="PF04055">
    <property type="entry name" value="Radical_SAM"/>
    <property type="match status" value="1"/>
</dbReference>
<keyword evidence="3" id="KW-0479">Metal-binding</keyword>
<evidence type="ECO:0000313" key="7">
    <source>
        <dbReference type="EMBL" id="MBO8447369.1"/>
    </source>
</evidence>
<dbReference type="SUPFAM" id="SSF102114">
    <property type="entry name" value="Radical SAM enzymes"/>
    <property type="match status" value="1"/>
</dbReference>
<dbReference type="GO" id="GO:0046872">
    <property type="term" value="F:metal ion binding"/>
    <property type="evidence" value="ECO:0007669"/>
    <property type="project" value="UniProtKB-KW"/>
</dbReference>
<dbReference type="InterPro" id="IPR007197">
    <property type="entry name" value="rSAM"/>
</dbReference>
<evidence type="ECO:0000256" key="4">
    <source>
        <dbReference type="ARBA" id="ARBA00023004"/>
    </source>
</evidence>
<dbReference type="SFLD" id="SFLDS00029">
    <property type="entry name" value="Radical_SAM"/>
    <property type="match status" value="1"/>
</dbReference>
<evidence type="ECO:0000256" key="2">
    <source>
        <dbReference type="ARBA" id="ARBA00022691"/>
    </source>
</evidence>
<proteinExistence type="predicted"/>
<evidence type="ECO:0000256" key="3">
    <source>
        <dbReference type="ARBA" id="ARBA00022723"/>
    </source>
</evidence>
<comment type="caution">
    <text evidence="7">The sequence shown here is derived from an EMBL/GenBank/DDBJ whole genome shotgun (WGS) entry which is preliminary data.</text>
</comment>
<comment type="cofactor">
    <cofactor evidence="1">
        <name>[4Fe-4S] cluster</name>
        <dbReference type="ChEBI" id="CHEBI:49883"/>
    </cofactor>
</comment>
<dbReference type="AlphaFoldDB" id="A0A9D9ELI5"/>
<gene>
    <name evidence="7" type="ORF">IAC32_06460</name>
</gene>
<organism evidence="7 8">
    <name type="scientific">Candidatus Enterocola intestinipullorum</name>
    <dbReference type="NCBI Taxonomy" id="2840783"/>
    <lineage>
        <taxon>Bacteria</taxon>
        <taxon>Pseudomonadati</taxon>
        <taxon>Bacteroidota</taxon>
        <taxon>Bacteroidia</taxon>
        <taxon>Bacteroidales</taxon>
        <taxon>Candidatus Enterocola</taxon>
    </lineage>
</organism>
<protein>
    <submittedName>
        <fullName evidence="7">Radical SAM protein</fullName>
    </submittedName>
</protein>
<dbReference type="InterPro" id="IPR058240">
    <property type="entry name" value="rSAM_sf"/>
</dbReference>